<organism evidence="3 4">
    <name type="scientific">Handroanthus impetiginosus</name>
    <dbReference type="NCBI Taxonomy" id="429701"/>
    <lineage>
        <taxon>Eukaryota</taxon>
        <taxon>Viridiplantae</taxon>
        <taxon>Streptophyta</taxon>
        <taxon>Embryophyta</taxon>
        <taxon>Tracheophyta</taxon>
        <taxon>Spermatophyta</taxon>
        <taxon>Magnoliopsida</taxon>
        <taxon>eudicotyledons</taxon>
        <taxon>Gunneridae</taxon>
        <taxon>Pentapetalae</taxon>
        <taxon>asterids</taxon>
        <taxon>lamiids</taxon>
        <taxon>Lamiales</taxon>
        <taxon>Bignoniaceae</taxon>
        <taxon>Crescentiina</taxon>
        <taxon>Tabebuia alliance</taxon>
        <taxon>Handroanthus</taxon>
    </lineage>
</organism>
<feature type="compositionally biased region" description="Polar residues" evidence="1">
    <location>
        <begin position="156"/>
        <end position="176"/>
    </location>
</feature>
<keyword evidence="4" id="KW-1185">Reference proteome</keyword>
<name>A0A2G9IB78_9LAMI</name>
<dbReference type="PANTHER" id="PTHR33349:SF41">
    <property type="entry name" value="EMB|CAB62594.1"/>
    <property type="match status" value="1"/>
</dbReference>
<evidence type="ECO:0000313" key="3">
    <source>
        <dbReference type="EMBL" id="PIN27002.1"/>
    </source>
</evidence>
<proteinExistence type="predicted"/>
<sequence>MAKISIDIPTNLKNSKPKARPPRRYSTGNSTVIPSEPDPLPNYLRASIGSCHDFCKYGIKRDFQTKKMPPPSPQPNKNENTTQKERSEKYQIGGKMAAKSPKFVAAPPRQWPKHKPAGTNTSNHQPIVKQGNKTFLRSSSTVRISRNDANKDTRTSKISNKSDFLPSSTKGSTPSNKTRKRASQLEIKKSVEKSETDQRERYENIVPEKIIHVIELKDENRNKDLAPEENQNEDLASNLGSSQGQIMRSLAENRITLRRVVSEGDVINQKTKNYHTKRVLRRQVVEETKSNPNLMNTVIEEAASKLVRVRKSKVKALVGAFESVIKIQDCGSSRTS</sequence>
<feature type="compositionally biased region" description="Basic and acidic residues" evidence="1">
    <location>
        <begin position="145"/>
        <end position="155"/>
    </location>
</feature>
<dbReference type="PANTHER" id="PTHR33349">
    <property type="entry name" value="EMB|CAB62594.1"/>
    <property type="match status" value="1"/>
</dbReference>
<accession>A0A2G9IB78</accession>
<dbReference type="Pfam" id="PF07839">
    <property type="entry name" value="CaM_binding"/>
    <property type="match status" value="1"/>
</dbReference>
<feature type="region of interest" description="Disordered" evidence="1">
    <location>
        <begin position="62"/>
        <end position="200"/>
    </location>
</feature>
<dbReference type="SMART" id="SM01054">
    <property type="entry name" value="CaM_binding"/>
    <property type="match status" value="1"/>
</dbReference>
<dbReference type="Proteomes" id="UP000231279">
    <property type="component" value="Unassembled WGS sequence"/>
</dbReference>
<feature type="domain" description="Calmodulin-binding" evidence="2">
    <location>
        <begin position="226"/>
        <end position="326"/>
    </location>
</feature>
<dbReference type="EMBL" id="NKXS01000019">
    <property type="protein sequence ID" value="PIN27002.1"/>
    <property type="molecule type" value="Genomic_DNA"/>
</dbReference>
<feature type="compositionally biased region" description="Polar residues" evidence="1">
    <location>
        <begin position="118"/>
        <end position="144"/>
    </location>
</feature>
<comment type="caution">
    <text evidence="3">The sequence shown here is derived from an EMBL/GenBank/DDBJ whole genome shotgun (WGS) entry which is preliminary data.</text>
</comment>
<protein>
    <recommendedName>
        <fullName evidence="2">Calmodulin-binding domain-containing protein</fullName>
    </recommendedName>
</protein>
<dbReference type="AlphaFoldDB" id="A0A2G9IB78"/>
<dbReference type="OrthoDB" id="766386at2759"/>
<evidence type="ECO:0000313" key="4">
    <source>
        <dbReference type="Proteomes" id="UP000231279"/>
    </source>
</evidence>
<gene>
    <name evidence="3" type="ORF">CDL12_00220</name>
</gene>
<evidence type="ECO:0000256" key="1">
    <source>
        <dbReference type="SAM" id="MobiDB-lite"/>
    </source>
</evidence>
<feature type="compositionally biased region" description="Basic and acidic residues" evidence="1">
    <location>
        <begin position="186"/>
        <end position="200"/>
    </location>
</feature>
<reference evidence="4" key="1">
    <citation type="journal article" date="2018" name="Gigascience">
        <title>Genome assembly of the Pink Ipe (Handroanthus impetiginosus, Bignoniaceae), a highly valued, ecologically keystone Neotropical timber forest tree.</title>
        <authorList>
            <person name="Silva-Junior O.B."/>
            <person name="Grattapaglia D."/>
            <person name="Novaes E."/>
            <person name="Collevatti R.G."/>
        </authorList>
    </citation>
    <scope>NUCLEOTIDE SEQUENCE [LARGE SCALE GENOMIC DNA]</scope>
    <source>
        <strain evidence="4">cv. UFG-1</strain>
    </source>
</reference>
<evidence type="ECO:0000259" key="2">
    <source>
        <dbReference type="SMART" id="SM01054"/>
    </source>
</evidence>
<dbReference type="InterPro" id="IPR012417">
    <property type="entry name" value="CaM-bd_dom_pln"/>
</dbReference>
<feature type="region of interest" description="Disordered" evidence="1">
    <location>
        <begin position="1"/>
        <end position="42"/>
    </location>
</feature>
<dbReference type="GO" id="GO:0005516">
    <property type="term" value="F:calmodulin binding"/>
    <property type="evidence" value="ECO:0007669"/>
    <property type="project" value="InterPro"/>
</dbReference>